<dbReference type="Pfam" id="PF14322">
    <property type="entry name" value="SusD-like_3"/>
    <property type="match status" value="1"/>
</dbReference>
<protein>
    <submittedName>
        <fullName evidence="8">RagB/SusD family nutrient uptake outer membrane protein</fullName>
    </submittedName>
</protein>
<organism evidence="8 9">
    <name type="scientific">Segatella salivae</name>
    <dbReference type="NCBI Taxonomy" id="228604"/>
    <lineage>
        <taxon>Bacteria</taxon>
        <taxon>Pseudomonadati</taxon>
        <taxon>Bacteroidota</taxon>
        <taxon>Bacteroidia</taxon>
        <taxon>Bacteroidales</taxon>
        <taxon>Prevotellaceae</taxon>
        <taxon>Segatella</taxon>
    </lineage>
</organism>
<evidence type="ECO:0000256" key="3">
    <source>
        <dbReference type="ARBA" id="ARBA00023136"/>
    </source>
</evidence>
<proteinExistence type="predicted"/>
<dbReference type="InterPro" id="IPR033985">
    <property type="entry name" value="SusD-like_N"/>
</dbReference>
<feature type="chain" id="PRO_5043498591" evidence="5">
    <location>
        <begin position="20"/>
        <end position="481"/>
    </location>
</feature>
<accession>A0AAW4NPT4</accession>
<comment type="caution">
    <text evidence="8">The sequence shown here is derived from an EMBL/GenBank/DDBJ whole genome shotgun (WGS) entry which is preliminary data.</text>
</comment>
<feature type="domain" description="RagB/SusD" evidence="6">
    <location>
        <begin position="342"/>
        <end position="478"/>
    </location>
</feature>
<name>A0AAW4NPT4_9BACT</name>
<dbReference type="InterPro" id="IPR012944">
    <property type="entry name" value="SusD_RagB_dom"/>
</dbReference>
<evidence type="ECO:0000256" key="5">
    <source>
        <dbReference type="SAM" id="SignalP"/>
    </source>
</evidence>
<gene>
    <name evidence="8" type="ORF">KZY68_04435</name>
</gene>
<comment type="subcellular location">
    <subcellularLocation>
        <location evidence="1">Cell outer membrane</location>
    </subcellularLocation>
</comment>
<evidence type="ECO:0000259" key="6">
    <source>
        <dbReference type="Pfam" id="PF07980"/>
    </source>
</evidence>
<evidence type="ECO:0000259" key="7">
    <source>
        <dbReference type="Pfam" id="PF14322"/>
    </source>
</evidence>
<feature type="domain" description="SusD-like N-terminal" evidence="7">
    <location>
        <begin position="79"/>
        <end position="203"/>
    </location>
</feature>
<dbReference type="Pfam" id="PF07980">
    <property type="entry name" value="SusD_RagB"/>
    <property type="match status" value="1"/>
</dbReference>
<dbReference type="GO" id="GO:0009279">
    <property type="term" value="C:cell outer membrane"/>
    <property type="evidence" value="ECO:0007669"/>
    <property type="project" value="UniProtKB-SubCell"/>
</dbReference>
<reference evidence="8" key="1">
    <citation type="submission" date="2021-07" db="EMBL/GenBank/DDBJ databases">
        <title>Genomic diversity and antimicrobial resistance of Prevotella spp. isolated from chronic lung disease airways.</title>
        <authorList>
            <person name="Webb K.A."/>
            <person name="Olagoke O.S."/>
            <person name="Baird T."/>
            <person name="Neill J."/>
            <person name="Pham A."/>
            <person name="Wells T.J."/>
            <person name="Ramsay K.A."/>
            <person name="Bell S.C."/>
            <person name="Sarovich D.S."/>
            <person name="Price E.P."/>
        </authorList>
    </citation>
    <scope>NUCLEOTIDE SEQUENCE</scope>
    <source>
        <strain evidence="8">SCHI0047.S.3</strain>
    </source>
</reference>
<keyword evidence="4" id="KW-0998">Cell outer membrane</keyword>
<dbReference type="PROSITE" id="PS51257">
    <property type="entry name" value="PROKAR_LIPOPROTEIN"/>
    <property type="match status" value="1"/>
</dbReference>
<keyword evidence="2 5" id="KW-0732">Signal</keyword>
<evidence type="ECO:0000313" key="8">
    <source>
        <dbReference type="EMBL" id="MBW4865275.1"/>
    </source>
</evidence>
<evidence type="ECO:0000313" key="9">
    <source>
        <dbReference type="Proteomes" id="UP001196873"/>
    </source>
</evidence>
<feature type="signal peptide" evidence="5">
    <location>
        <begin position="1"/>
        <end position="19"/>
    </location>
</feature>
<dbReference type="Proteomes" id="UP001196873">
    <property type="component" value="Unassembled WGS sequence"/>
</dbReference>
<dbReference type="RefSeq" id="WP_219427542.1">
    <property type="nucleotide sequence ID" value="NZ_JAHXRD010000006.1"/>
</dbReference>
<evidence type="ECO:0000256" key="4">
    <source>
        <dbReference type="ARBA" id="ARBA00023237"/>
    </source>
</evidence>
<sequence>MKTKLIFIIVALSFMSCIGDLDVTNKSAVSSKSMWKEEGDAKAAMYGLYNQFRSTFSYGYFTWGEYRTGLWGDGLTGQTSRDQVYQNQIPTNHYFSDWTELYTTINDANLIIKKVPIIHFNSENTKNEVLSNAYFVRAFCYYWIGRIWGDAPLLLEGYESDSQEGLYPQRTSAERIFEQIGNDIDKAYKIIPDGIVKNRASKASIAMLKADYDLWMYKVRKSGDNYLQDANEKIQSVLTNPAYGLENNYADIFNDQPNKEVIFEWTFVQGEFTSSETENYLVPSQYVTTKYINNPIQTGSHQQWCFFTPSFKSFLTAIQADQRSKMTFSTFYDPDKEQTFQWINKFKGHWINNTRVFDSNILVYRYADAVLFDAEIKLAKNNLQGAINALNQIANRAYGIDNFYSNLTTFEDVKKAIVNERKKEFAAEGKLWWDFIRLGVVFEENPYLAGRQHETNVLLWPVSQNSINKNPELKQTEGFNK</sequence>
<dbReference type="AlphaFoldDB" id="A0AAW4NPT4"/>
<evidence type="ECO:0000256" key="1">
    <source>
        <dbReference type="ARBA" id="ARBA00004442"/>
    </source>
</evidence>
<dbReference type="EMBL" id="JAHXRF010000005">
    <property type="protein sequence ID" value="MBW4865275.1"/>
    <property type="molecule type" value="Genomic_DNA"/>
</dbReference>
<keyword evidence="3" id="KW-0472">Membrane</keyword>
<evidence type="ECO:0000256" key="2">
    <source>
        <dbReference type="ARBA" id="ARBA00022729"/>
    </source>
</evidence>